<evidence type="ECO:0000256" key="5">
    <source>
        <dbReference type="ARBA" id="ARBA00022833"/>
    </source>
</evidence>
<keyword evidence="2" id="KW-0645">Protease</keyword>
<dbReference type="InterPro" id="IPR001405">
    <property type="entry name" value="UPF0758"/>
</dbReference>
<evidence type="ECO:0000256" key="7">
    <source>
        <dbReference type="RuleBase" id="RU003797"/>
    </source>
</evidence>
<keyword evidence="3" id="KW-0479">Metal-binding</keyword>
<proteinExistence type="inferred from homology"/>
<dbReference type="NCBIfam" id="TIGR00608">
    <property type="entry name" value="radc"/>
    <property type="match status" value="1"/>
</dbReference>
<evidence type="ECO:0000256" key="2">
    <source>
        <dbReference type="ARBA" id="ARBA00022670"/>
    </source>
</evidence>
<dbReference type="Pfam" id="PF04002">
    <property type="entry name" value="RadC"/>
    <property type="match status" value="1"/>
</dbReference>
<dbReference type="InterPro" id="IPR020891">
    <property type="entry name" value="UPF0758_CS"/>
</dbReference>
<evidence type="ECO:0000256" key="4">
    <source>
        <dbReference type="ARBA" id="ARBA00022801"/>
    </source>
</evidence>
<gene>
    <name evidence="9" type="primary">radC</name>
    <name evidence="9" type="ORF">H8700_09045</name>
</gene>
<accession>A0ABR7MVM4</accession>
<evidence type="ECO:0000313" key="10">
    <source>
        <dbReference type="Proteomes" id="UP000637513"/>
    </source>
</evidence>
<sequence length="233" mass="25830">MKKKWNTTKELPLSEQPYEKCMEYGAQSLSDAELLAVFLRTGSQGECSVDLAKRLLCELPGQNIAGLYQISYANLCEIRGIGKVKAIQMLCLAEIAVRILRSGKHKNAFLCNDPAVVAGYYMPSMRFLETEQVRLLILDGKNALEKEMILSTGSFTASMAAPREVFYYALKHKAVSIILLHNHPSGDPSPSKDDLVLTKRMADTGSMIGIPLLDHIVIGDNRYISLRESGYLS</sequence>
<name>A0ABR7MVM4_9FIRM</name>
<dbReference type="PROSITE" id="PS50249">
    <property type="entry name" value="MPN"/>
    <property type="match status" value="1"/>
</dbReference>
<feature type="domain" description="MPN" evidence="8">
    <location>
        <begin position="110"/>
        <end position="232"/>
    </location>
</feature>
<dbReference type="RefSeq" id="WP_022141507.1">
    <property type="nucleotide sequence ID" value="NZ_JACRSW010000032.1"/>
</dbReference>
<keyword evidence="5" id="KW-0862">Zinc</keyword>
<dbReference type="CDD" id="cd08071">
    <property type="entry name" value="MPN_DUF2466"/>
    <property type="match status" value="1"/>
</dbReference>
<dbReference type="Pfam" id="PF20582">
    <property type="entry name" value="UPF0758_N"/>
    <property type="match status" value="1"/>
</dbReference>
<dbReference type="EMBL" id="JACRSW010000032">
    <property type="protein sequence ID" value="MBC8557853.1"/>
    <property type="molecule type" value="Genomic_DNA"/>
</dbReference>
<evidence type="ECO:0000259" key="8">
    <source>
        <dbReference type="PROSITE" id="PS50249"/>
    </source>
</evidence>
<evidence type="ECO:0000313" key="9">
    <source>
        <dbReference type="EMBL" id="MBC8557853.1"/>
    </source>
</evidence>
<comment type="caution">
    <text evidence="9">The sequence shown here is derived from an EMBL/GenBank/DDBJ whole genome shotgun (WGS) entry which is preliminary data.</text>
</comment>
<dbReference type="NCBIfam" id="NF000642">
    <property type="entry name" value="PRK00024.1"/>
    <property type="match status" value="1"/>
</dbReference>
<dbReference type="Gene3D" id="3.40.140.10">
    <property type="entry name" value="Cytidine Deaminase, domain 2"/>
    <property type="match status" value="1"/>
</dbReference>
<dbReference type="PANTHER" id="PTHR30471:SF3">
    <property type="entry name" value="UPF0758 PROTEIN YEES-RELATED"/>
    <property type="match status" value="1"/>
</dbReference>
<dbReference type="InterPro" id="IPR046778">
    <property type="entry name" value="UPF0758_N"/>
</dbReference>
<protein>
    <submittedName>
        <fullName evidence="9">DNA repair protein RadC</fullName>
    </submittedName>
</protein>
<dbReference type="PANTHER" id="PTHR30471">
    <property type="entry name" value="DNA REPAIR PROTEIN RADC"/>
    <property type="match status" value="1"/>
</dbReference>
<dbReference type="Proteomes" id="UP000637513">
    <property type="component" value="Unassembled WGS sequence"/>
</dbReference>
<keyword evidence="10" id="KW-1185">Reference proteome</keyword>
<evidence type="ECO:0000256" key="6">
    <source>
        <dbReference type="ARBA" id="ARBA00023049"/>
    </source>
</evidence>
<keyword evidence="4" id="KW-0378">Hydrolase</keyword>
<evidence type="ECO:0000256" key="1">
    <source>
        <dbReference type="ARBA" id="ARBA00010243"/>
    </source>
</evidence>
<keyword evidence="6" id="KW-0482">Metalloprotease</keyword>
<organism evidence="9 10">
    <name type="scientific">Jutongia hominis</name>
    <dbReference type="NCBI Taxonomy" id="2763664"/>
    <lineage>
        <taxon>Bacteria</taxon>
        <taxon>Bacillati</taxon>
        <taxon>Bacillota</taxon>
        <taxon>Clostridia</taxon>
        <taxon>Lachnospirales</taxon>
        <taxon>Lachnospiraceae</taxon>
        <taxon>Jutongia</taxon>
    </lineage>
</organism>
<evidence type="ECO:0000256" key="3">
    <source>
        <dbReference type="ARBA" id="ARBA00022723"/>
    </source>
</evidence>
<comment type="similarity">
    <text evidence="1 7">Belongs to the UPF0758 family.</text>
</comment>
<dbReference type="PROSITE" id="PS01302">
    <property type="entry name" value="UPF0758"/>
    <property type="match status" value="1"/>
</dbReference>
<dbReference type="InterPro" id="IPR037518">
    <property type="entry name" value="MPN"/>
</dbReference>
<dbReference type="InterPro" id="IPR025657">
    <property type="entry name" value="RadC_JAB"/>
</dbReference>
<reference evidence="9 10" key="1">
    <citation type="submission" date="2020-08" db="EMBL/GenBank/DDBJ databases">
        <title>Genome public.</title>
        <authorList>
            <person name="Liu C."/>
            <person name="Sun Q."/>
        </authorList>
    </citation>
    <scope>NUCLEOTIDE SEQUENCE [LARGE SCALE GENOMIC DNA]</scope>
    <source>
        <strain evidence="9 10">BX3</strain>
    </source>
</reference>